<dbReference type="AlphaFoldDB" id="A0A4Y7TCW6"/>
<dbReference type="OrthoDB" id="3263473at2759"/>
<name>A0A4Y7TCW6_COPMI</name>
<keyword evidence="2" id="KW-1185">Reference proteome</keyword>
<proteinExistence type="predicted"/>
<dbReference type="EMBL" id="QPFP01000017">
    <property type="protein sequence ID" value="TEB32017.1"/>
    <property type="molecule type" value="Genomic_DNA"/>
</dbReference>
<protein>
    <submittedName>
        <fullName evidence="1">Uncharacterized protein</fullName>
    </submittedName>
</protein>
<feature type="non-terminal residue" evidence="1">
    <location>
        <position position="1"/>
    </location>
</feature>
<accession>A0A4Y7TCW6</accession>
<comment type="caution">
    <text evidence="1">The sequence shown here is derived from an EMBL/GenBank/DDBJ whole genome shotgun (WGS) entry which is preliminary data.</text>
</comment>
<dbReference type="STRING" id="71717.A0A4Y7TCW6"/>
<gene>
    <name evidence="1" type="ORF">FA13DRAFT_1589212</name>
</gene>
<evidence type="ECO:0000313" key="2">
    <source>
        <dbReference type="Proteomes" id="UP000298030"/>
    </source>
</evidence>
<evidence type="ECO:0000313" key="1">
    <source>
        <dbReference type="EMBL" id="TEB32017.1"/>
    </source>
</evidence>
<reference evidence="1 2" key="1">
    <citation type="journal article" date="2019" name="Nat. Ecol. Evol.">
        <title>Megaphylogeny resolves global patterns of mushroom evolution.</title>
        <authorList>
            <person name="Varga T."/>
            <person name="Krizsan K."/>
            <person name="Foldi C."/>
            <person name="Dima B."/>
            <person name="Sanchez-Garcia M."/>
            <person name="Sanchez-Ramirez S."/>
            <person name="Szollosi G.J."/>
            <person name="Szarkandi J.G."/>
            <person name="Papp V."/>
            <person name="Albert L."/>
            <person name="Andreopoulos W."/>
            <person name="Angelini C."/>
            <person name="Antonin V."/>
            <person name="Barry K.W."/>
            <person name="Bougher N.L."/>
            <person name="Buchanan P."/>
            <person name="Buyck B."/>
            <person name="Bense V."/>
            <person name="Catcheside P."/>
            <person name="Chovatia M."/>
            <person name="Cooper J."/>
            <person name="Damon W."/>
            <person name="Desjardin D."/>
            <person name="Finy P."/>
            <person name="Geml J."/>
            <person name="Haridas S."/>
            <person name="Hughes K."/>
            <person name="Justo A."/>
            <person name="Karasinski D."/>
            <person name="Kautmanova I."/>
            <person name="Kiss B."/>
            <person name="Kocsube S."/>
            <person name="Kotiranta H."/>
            <person name="LaButti K.M."/>
            <person name="Lechner B.E."/>
            <person name="Liimatainen K."/>
            <person name="Lipzen A."/>
            <person name="Lukacs Z."/>
            <person name="Mihaltcheva S."/>
            <person name="Morgado L.N."/>
            <person name="Niskanen T."/>
            <person name="Noordeloos M.E."/>
            <person name="Ohm R.A."/>
            <person name="Ortiz-Santana B."/>
            <person name="Ovrebo C."/>
            <person name="Racz N."/>
            <person name="Riley R."/>
            <person name="Savchenko A."/>
            <person name="Shiryaev A."/>
            <person name="Soop K."/>
            <person name="Spirin V."/>
            <person name="Szebenyi C."/>
            <person name="Tomsovsky M."/>
            <person name="Tulloss R.E."/>
            <person name="Uehling J."/>
            <person name="Grigoriev I.V."/>
            <person name="Vagvolgyi C."/>
            <person name="Papp T."/>
            <person name="Martin F.M."/>
            <person name="Miettinen O."/>
            <person name="Hibbett D.S."/>
            <person name="Nagy L.G."/>
        </authorList>
    </citation>
    <scope>NUCLEOTIDE SEQUENCE [LARGE SCALE GENOMIC DNA]</scope>
    <source>
        <strain evidence="1 2">FP101781</strain>
    </source>
</reference>
<feature type="non-terminal residue" evidence="1">
    <location>
        <position position="89"/>
    </location>
</feature>
<dbReference type="Proteomes" id="UP000298030">
    <property type="component" value="Unassembled WGS sequence"/>
</dbReference>
<organism evidence="1 2">
    <name type="scientific">Coprinellus micaceus</name>
    <name type="common">Glistening ink-cap mushroom</name>
    <name type="synonym">Coprinus micaceus</name>
    <dbReference type="NCBI Taxonomy" id="71717"/>
    <lineage>
        <taxon>Eukaryota</taxon>
        <taxon>Fungi</taxon>
        <taxon>Dikarya</taxon>
        <taxon>Basidiomycota</taxon>
        <taxon>Agaricomycotina</taxon>
        <taxon>Agaricomycetes</taxon>
        <taxon>Agaricomycetidae</taxon>
        <taxon>Agaricales</taxon>
        <taxon>Agaricineae</taxon>
        <taxon>Psathyrellaceae</taxon>
        <taxon>Coprinellus</taxon>
    </lineage>
</organism>
<sequence length="89" mass="10748">SMRVEWAKARARKLRWGEEYQLILEEMRRSVAYLFWKAKWWRERENGQTEADSALLGGINAYAQKQATMLERLTYRFCEYWVPTLRKAG</sequence>